<name>A0A2G5UP10_9PELO</name>
<dbReference type="OrthoDB" id="5821945at2759"/>
<accession>A0A2G5UP10</accession>
<gene>
    <name evidence="2" type="primary">Cni-F23F12.12</name>
    <name evidence="2" type="synonym">Cnig_chr_III.g8769</name>
    <name evidence="2" type="ORF">B9Z55_008769</name>
</gene>
<comment type="caution">
    <text evidence="2">The sequence shown here is derived from an EMBL/GenBank/DDBJ whole genome shotgun (WGS) entry which is preliminary data.</text>
</comment>
<feature type="region of interest" description="Disordered" evidence="1">
    <location>
        <begin position="27"/>
        <end position="51"/>
    </location>
</feature>
<feature type="compositionally biased region" description="Basic and acidic residues" evidence="1">
    <location>
        <begin position="32"/>
        <end position="42"/>
    </location>
</feature>
<dbReference type="EMBL" id="PDUG01000003">
    <property type="protein sequence ID" value="PIC41305.1"/>
    <property type="molecule type" value="Genomic_DNA"/>
</dbReference>
<reference evidence="3" key="1">
    <citation type="submission" date="2017-10" db="EMBL/GenBank/DDBJ databases">
        <title>Rapid genome shrinkage in a self-fertile nematode reveals novel sperm competition proteins.</title>
        <authorList>
            <person name="Yin D."/>
            <person name="Schwarz E.M."/>
            <person name="Thomas C.G."/>
            <person name="Felde R.L."/>
            <person name="Korf I.F."/>
            <person name="Cutter A.D."/>
            <person name="Schartner C.M."/>
            <person name="Ralston E.J."/>
            <person name="Meyer B.J."/>
            <person name="Haag E.S."/>
        </authorList>
    </citation>
    <scope>NUCLEOTIDE SEQUENCE [LARGE SCALE GENOMIC DNA]</scope>
    <source>
        <strain evidence="3">JU1422</strain>
    </source>
</reference>
<dbReference type="AlphaFoldDB" id="A0A2G5UP10"/>
<evidence type="ECO:0000313" key="2">
    <source>
        <dbReference type="EMBL" id="PIC41305.1"/>
    </source>
</evidence>
<dbReference type="Proteomes" id="UP000230233">
    <property type="component" value="Chromosome III"/>
</dbReference>
<keyword evidence="3" id="KW-1185">Reference proteome</keyword>
<protein>
    <submittedName>
        <fullName evidence="2">Uncharacterized protein</fullName>
    </submittedName>
</protein>
<evidence type="ECO:0000256" key="1">
    <source>
        <dbReference type="SAM" id="MobiDB-lite"/>
    </source>
</evidence>
<sequence>MKILVFLIIFNFLIIEMYSFTLYRAQKPNHHSGSDSRNKSENVDLDETDGDSFDRMRNVLGSMNPALGLMHRIRYREKK</sequence>
<proteinExistence type="predicted"/>
<evidence type="ECO:0000313" key="3">
    <source>
        <dbReference type="Proteomes" id="UP000230233"/>
    </source>
</evidence>
<organism evidence="2 3">
    <name type="scientific">Caenorhabditis nigoni</name>
    <dbReference type="NCBI Taxonomy" id="1611254"/>
    <lineage>
        <taxon>Eukaryota</taxon>
        <taxon>Metazoa</taxon>
        <taxon>Ecdysozoa</taxon>
        <taxon>Nematoda</taxon>
        <taxon>Chromadorea</taxon>
        <taxon>Rhabditida</taxon>
        <taxon>Rhabditina</taxon>
        <taxon>Rhabditomorpha</taxon>
        <taxon>Rhabditoidea</taxon>
        <taxon>Rhabditidae</taxon>
        <taxon>Peloderinae</taxon>
        <taxon>Caenorhabditis</taxon>
    </lineage>
</organism>